<protein>
    <recommendedName>
        <fullName evidence="2">histidine kinase</fullName>
        <ecNumber evidence="2">2.7.13.3</ecNumber>
    </recommendedName>
</protein>
<dbReference type="RefSeq" id="WP_189105740.1">
    <property type="nucleotide sequence ID" value="NZ_BMMV01000002.1"/>
</dbReference>
<dbReference type="EC" id="2.7.13.3" evidence="2"/>
<evidence type="ECO:0000256" key="6">
    <source>
        <dbReference type="ARBA" id="ARBA00022777"/>
    </source>
</evidence>
<evidence type="ECO:0000256" key="5">
    <source>
        <dbReference type="ARBA" id="ARBA00022741"/>
    </source>
</evidence>
<feature type="transmembrane region" description="Helical" evidence="9">
    <location>
        <begin position="100"/>
        <end position="116"/>
    </location>
</feature>
<dbReference type="SMART" id="SM00387">
    <property type="entry name" value="HATPase_c"/>
    <property type="match status" value="1"/>
</dbReference>
<dbReference type="InterPro" id="IPR011712">
    <property type="entry name" value="Sig_transdc_His_kin_sub3_dim/P"/>
</dbReference>
<keyword evidence="6" id="KW-0418">Kinase</keyword>
<feature type="transmembrane region" description="Helical" evidence="9">
    <location>
        <begin position="30"/>
        <end position="49"/>
    </location>
</feature>
<keyword evidence="4" id="KW-0808">Transferase</keyword>
<keyword evidence="9" id="KW-1133">Transmembrane helix</keyword>
<accession>A0ABQ2DXU1</accession>
<proteinExistence type="predicted"/>
<dbReference type="InterPro" id="IPR036890">
    <property type="entry name" value="HATPase_C_sf"/>
</dbReference>
<reference evidence="12" key="1">
    <citation type="journal article" date="2019" name="Int. J. Syst. Evol. Microbiol.">
        <title>The Global Catalogue of Microorganisms (GCM) 10K type strain sequencing project: providing services to taxonomists for standard genome sequencing and annotation.</title>
        <authorList>
            <consortium name="The Broad Institute Genomics Platform"/>
            <consortium name="The Broad Institute Genome Sequencing Center for Infectious Disease"/>
            <person name="Wu L."/>
            <person name="Ma J."/>
        </authorList>
    </citation>
    <scope>NUCLEOTIDE SEQUENCE [LARGE SCALE GENOMIC DNA]</scope>
    <source>
        <strain evidence="12">CGMCC 4.7275</strain>
    </source>
</reference>
<evidence type="ECO:0000259" key="10">
    <source>
        <dbReference type="PROSITE" id="PS50109"/>
    </source>
</evidence>
<name>A0ABQ2DXU1_9ACTN</name>
<dbReference type="PANTHER" id="PTHR24421:SF10">
    <property type="entry name" value="NITRATE_NITRITE SENSOR PROTEIN NARQ"/>
    <property type="match status" value="1"/>
</dbReference>
<evidence type="ECO:0000313" key="12">
    <source>
        <dbReference type="Proteomes" id="UP000660265"/>
    </source>
</evidence>
<sequence length="415" mass="44142">MSATPLFPQLRRLSRTGSEAGRARRTASALAAWCGGTAYPFALWFAVWGGPDNAAGARFALLALVTVLPLALLRRHPLPGTAVMLVGTFAVSAQRPSWEVVYLLVLANDLTVLSVVASRTRRVALAVAVPTLLVHIASATYFTSGSDVYVRTLVILFLALVAAWMIGMSVRERREHAVEQRSQVAARAVAAERLRIARELHDMIAHSVGVIAIQAGVGSRVIGTQPDEARKALVSIEATSRETLAGLRRTLGTLRRTEPVPGAEPVSLDPAPGLADVERLAASTVAGAGVRVELRWRGRRRAIPADIDLSAYRVVQEAVTNVVRHAGTLSCRVSVEYGHEEVSVEVVDDGRGCEPADIDRAGGWGLVGMRERVGLLGGRLEAGPRPEGGFRVAVRLPLPGPAPRAGAPARPDAAR</sequence>
<keyword evidence="7" id="KW-0067">ATP-binding</keyword>
<dbReference type="InterPro" id="IPR050482">
    <property type="entry name" value="Sensor_HK_TwoCompSys"/>
</dbReference>
<dbReference type="PROSITE" id="PS50109">
    <property type="entry name" value="HIS_KIN"/>
    <property type="match status" value="1"/>
</dbReference>
<dbReference type="Proteomes" id="UP000660265">
    <property type="component" value="Unassembled WGS sequence"/>
</dbReference>
<comment type="caution">
    <text evidence="11">The sequence shown here is derived from an EMBL/GenBank/DDBJ whole genome shotgun (WGS) entry which is preliminary data.</text>
</comment>
<evidence type="ECO:0000256" key="4">
    <source>
        <dbReference type="ARBA" id="ARBA00022679"/>
    </source>
</evidence>
<keyword evidence="12" id="KW-1185">Reference proteome</keyword>
<dbReference type="Pfam" id="PF02518">
    <property type="entry name" value="HATPase_c"/>
    <property type="match status" value="1"/>
</dbReference>
<organism evidence="11 12">
    <name type="scientific">Streptomyces camponoticapitis</name>
    <dbReference type="NCBI Taxonomy" id="1616125"/>
    <lineage>
        <taxon>Bacteria</taxon>
        <taxon>Bacillati</taxon>
        <taxon>Actinomycetota</taxon>
        <taxon>Actinomycetes</taxon>
        <taxon>Kitasatosporales</taxon>
        <taxon>Streptomycetaceae</taxon>
        <taxon>Streptomyces</taxon>
    </lineage>
</organism>
<dbReference type="Gene3D" id="1.20.5.1930">
    <property type="match status" value="1"/>
</dbReference>
<feature type="transmembrane region" description="Helical" evidence="9">
    <location>
        <begin position="55"/>
        <end position="73"/>
    </location>
</feature>
<comment type="catalytic activity">
    <reaction evidence="1">
        <text>ATP + protein L-histidine = ADP + protein N-phospho-L-histidine.</text>
        <dbReference type="EC" id="2.7.13.3"/>
    </reaction>
</comment>
<evidence type="ECO:0000256" key="3">
    <source>
        <dbReference type="ARBA" id="ARBA00022553"/>
    </source>
</evidence>
<keyword evidence="9" id="KW-0812">Transmembrane</keyword>
<evidence type="ECO:0000313" key="11">
    <source>
        <dbReference type="EMBL" id="GGJ77840.1"/>
    </source>
</evidence>
<gene>
    <name evidence="11" type="ORF">GCM10011583_06540</name>
</gene>
<dbReference type="SUPFAM" id="SSF55874">
    <property type="entry name" value="ATPase domain of HSP90 chaperone/DNA topoisomerase II/histidine kinase"/>
    <property type="match status" value="1"/>
</dbReference>
<dbReference type="InterPro" id="IPR003594">
    <property type="entry name" value="HATPase_dom"/>
</dbReference>
<dbReference type="InterPro" id="IPR005467">
    <property type="entry name" value="His_kinase_dom"/>
</dbReference>
<keyword evidence="8" id="KW-0902">Two-component regulatory system</keyword>
<dbReference type="CDD" id="cd16917">
    <property type="entry name" value="HATPase_UhpB-NarQ-NarX-like"/>
    <property type="match status" value="1"/>
</dbReference>
<keyword evidence="5" id="KW-0547">Nucleotide-binding</keyword>
<keyword evidence="3" id="KW-0597">Phosphoprotein</keyword>
<feature type="transmembrane region" description="Helical" evidence="9">
    <location>
        <begin position="148"/>
        <end position="166"/>
    </location>
</feature>
<dbReference type="EMBL" id="BMMV01000002">
    <property type="protein sequence ID" value="GGJ77840.1"/>
    <property type="molecule type" value="Genomic_DNA"/>
</dbReference>
<feature type="transmembrane region" description="Helical" evidence="9">
    <location>
        <begin position="123"/>
        <end position="142"/>
    </location>
</feature>
<evidence type="ECO:0000256" key="8">
    <source>
        <dbReference type="ARBA" id="ARBA00023012"/>
    </source>
</evidence>
<evidence type="ECO:0000256" key="2">
    <source>
        <dbReference type="ARBA" id="ARBA00012438"/>
    </source>
</evidence>
<dbReference type="PANTHER" id="PTHR24421">
    <property type="entry name" value="NITRATE/NITRITE SENSOR PROTEIN NARX-RELATED"/>
    <property type="match status" value="1"/>
</dbReference>
<evidence type="ECO:0000256" key="9">
    <source>
        <dbReference type="SAM" id="Phobius"/>
    </source>
</evidence>
<dbReference type="Pfam" id="PF07730">
    <property type="entry name" value="HisKA_3"/>
    <property type="match status" value="1"/>
</dbReference>
<evidence type="ECO:0000256" key="1">
    <source>
        <dbReference type="ARBA" id="ARBA00000085"/>
    </source>
</evidence>
<keyword evidence="9" id="KW-0472">Membrane</keyword>
<evidence type="ECO:0000256" key="7">
    <source>
        <dbReference type="ARBA" id="ARBA00022840"/>
    </source>
</evidence>
<feature type="domain" description="Histidine kinase" evidence="10">
    <location>
        <begin position="313"/>
        <end position="400"/>
    </location>
</feature>
<dbReference type="Gene3D" id="3.30.565.10">
    <property type="entry name" value="Histidine kinase-like ATPase, C-terminal domain"/>
    <property type="match status" value="1"/>
</dbReference>